<dbReference type="PANTHER" id="PTHR30521">
    <property type="entry name" value="DEFERROCHELATASE/PEROXIDASE"/>
    <property type="match status" value="1"/>
</dbReference>
<keyword evidence="10" id="KW-1185">Reference proteome</keyword>
<gene>
    <name evidence="9" type="ORF">EDD55_10330</name>
</gene>
<dbReference type="GO" id="GO:0020037">
    <property type="term" value="F:heme binding"/>
    <property type="evidence" value="ECO:0007669"/>
    <property type="project" value="InterPro"/>
</dbReference>
<accession>A0A4R3JBK6</accession>
<evidence type="ECO:0000313" key="9">
    <source>
        <dbReference type="EMBL" id="TCS63409.1"/>
    </source>
</evidence>
<dbReference type="GO" id="GO:0005829">
    <property type="term" value="C:cytosol"/>
    <property type="evidence" value="ECO:0007669"/>
    <property type="project" value="TreeGrafter"/>
</dbReference>
<keyword evidence="3" id="KW-0479">Metal-binding</keyword>
<dbReference type="Proteomes" id="UP000295304">
    <property type="component" value="Unassembled WGS sequence"/>
</dbReference>
<feature type="domain" description="Dyp-type peroxidase N-terminal" evidence="7">
    <location>
        <begin position="36"/>
        <end position="130"/>
    </location>
</feature>
<dbReference type="RefSeq" id="WP_132938390.1">
    <property type="nucleotide sequence ID" value="NZ_CP119676.1"/>
</dbReference>
<dbReference type="Pfam" id="PF20628">
    <property type="entry name" value="Dyp_perox_C"/>
    <property type="match status" value="1"/>
</dbReference>
<dbReference type="EMBL" id="SLZW01000003">
    <property type="protein sequence ID" value="TCS63409.1"/>
    <property type="molecule type" value="Genomic_DNA"/>
</dbReference>
<organism evidence="9 10">
    <name type="scientific">Varunaivibrio sulfuroxidans</name>
    <dbReference type="NCBI Taxonomy" id="1773489"/>
    <lineage>
        <taxon>Bacteria</taxon>
        <taxon>Pseudomonadati</taxon>
        <taxon>Pseudomonadota</taxon>
        <taxon>Alphaproteobacteria</taxon>
        <taxon>Rhodospirillales</taxon>
        <taxon>Magnetovibrionaceae</taxon>
        <taxon>Varunaivibrio</taxon>
    </lineage>
</organism>
<feature type="domain" description="Dyp-type peroxidase C-terminal" evidence="8">
    <location>
        <begin position="134"/>
        <end position="293"/>
    </location>
</feature>
<keyword evidence="5" id="KW-0408">Iron</keyword>
<dbReference type="InterPro" id="IPR011008">
    <property type="entry name" value="Dimeric_a/b-barrel"/>
</dbReference>
<protein>
    <submittedName>
        <fullName evidence="9">Putative iron-dependent peroxidase</fullName>
    </submittedName>
</protein>
<evidence type="ECO:0000256" key="1">
    <source>
        <dbReference type="ARBA" id="ARBA00001970"/>
    </source>
</evidence>
<dbReference type="OrthoDB" id="9781066at2"/>
<dbReference type="InterPro" id="IPR006314">
    <property type="entry name" value="Dyp_peroxidase"/>
</dbReference>
<evidence type="ECO:0000256" key="5">
    <source>
        <dbReference type="ARBA" id="ARBA00023004"/>
    </source>
</evidence>
<evidence type="ECO:0000259" key="7">
    <source>
        <dbReference type="Pfam" id="PF04261"/>
    </source>
</evidence>
<evidence type="ECO:0000256" key="3">
    <source>
        <dbReference type="ARBA" id="ARBA00022723"/>
    </source>
</evidence>
<evidence type="ECO:0000259" key="8">
    <source>
        <dbReference type="Pfam" id="PF20628"/>
    </source>
</evidence>
<keyword evidence="2 9" id="KW-0575">Peroxidase</keyword>
<dbReference type="PANTHER" id="PTHR30521:SF0">
    <property type="entry name" value="DYP-TYPE PEROXIDASE FAMILY PROTEIN"/>
    <property type="match status" value="1"/>
</dbReference>
<dbReference type="NCBIfam" id="TIGR01413">
    <property type="entry name" value="Dyp_perox_fam"/>
    <property type="match status" value="1"/>
</dbReference>
<evidence type="ECO:0000256" key="2">
    <source>
        <dbReference type="ARBA" id="ARBA00022559"/>
    </source>
</evidence>
<evidence type="ECO:0000256" key="4">
    <source>
        <dbReference type="ARBA" id="ARBA00023002"/>
    </source>
</evidence>
<dbReference type="AlphaFoldDB" id="A0A4R3JBK6"/>
<evidence type="ECO:0000256" key="6">
    <source>
        <dbReference type="ARBA" id="ARBA00025737"/>
    </source>
</evidence>
<dbReference type="InterPro" id="IPR048328">
    <property type="entry name" value="Dyp_perox_C"/>
</dbReference>
<evidence type="ECO:0000313" key="10">
    <source>
        <dbReference type="Proteomes" id="UP000295304"/>
    </source>
</evidence>
<sequence>MLAQEGIFAPTQPHQYALEYDRSGEADEATVFAALAALEAALSSARERKTGAVIAFGLNFYRAHAAAPAPEKGGAFAPILGTDGKSAPATQHDLLVWLQGPSRDVVFDAAKAIDAALDGAFRRALEVSGFVYHDSRDLTGFVDGSANPEGDLRVETALVPKDAPGGEGAFMITQKWVHHLSPFEALPVDEQERVIGRTKPDSIEFEGDAMPENAHVARADVDVDGAPQRLFRRSFPYGTLGEHGLYFLAFSADPDRFDLILRRMYGATADGTVDRLLDFSTPHSGSYWFAPSAPDLAALIARAD</sequence>
<comment type="caution">
    <text evidence="9">The sequence shown here is derived from an EMBL/GenBank/DDBJ whole genome shotgun (WGS) entry which is preliminary data.</text>
</comment>
<keyword evidence="4" id="KW-0560">Oxidoreductase</keyword>
<dbReference type="SUPFAM" id="SSF54909">
    <property type="entry name" value="Dimeric alpha+beta barrel"/>
    <property type="match status" value="1"/>
</dbReference>
<dbReference type="InterPro" id="IPR048327">
    <property type="entry name" value="Dyp_perox_N"/>
</dbReference>
<comment type="similarity">
    <text evidence="6">Belongs to the DyP-type peroxidase family.</text>
</comment>
<comment type="cofactor">
    <cofactor evidence="1">
        <name>heme b</name>
        <dbReference type="ChEBI" id="CHEBI:60344"/>
    </cofactor>
</comment>
<dbReference type="Pfam" id="PF04261">
    <property type="entry name" value="Dyp_perox_N"/>
    <property type="match status" value="1"/>
</dbReference>
<proteinExistence type="inferred from homology"/>
<dbReference type="GO" id="GO:0004601">
    <property type="term" value="F:peroxidase activity"/>
    <property type="evidence" value="ECO:0007669"/>
    <property type="project" value="UniProtKB-KW"/>
</dbReference>
<name>A0A4R3JBK6_9PROT</name>
<dbReference type="PROSITE" id="PS51404">
    <property type="entry name" value="DYP_PEROXIDASE"/>
    <property type="match status" value="1"/>
</dbReference>
<dbReference type="GO" id="GO:0046872">
    <property type="term" value="F:metal ion binding"/>
    <property type="evidence" value="ECO:0007669"/>
    <property type="project" value="UniProtKB-KW"/>
</dbReference>
<reference evidence="9 10" key="1">
    <citation type="submission" date="2019-03" db="EMBL/GenBank/DDBJ databases">
        <title>Genomic Encyclopedia of Type Strains, Phase IV (KMG-IV): sequencing the most valuable type-strain genomes for metagenomic binning, comparative biology and taxonomic classification.</title>
        <authorList>
            <person name="Goeker M."/>
        </authorList>
    </citation>
    <scope>NUCLEOTIDE SEQUENCE [LARGE SCALE GENOMIC DNA]</scope>
    <source>
        <strain evidence="9 10">DSM 101688</strain>
    </source>
</reference>